<dbReference type="GO" id="GO:0016787">
    <property type="term" value="F:hydrolase activity"/>
    <property type="evidence" value="ECO:0007669"/>
    <property type="project" value="InterPro"/>
</dbReference>
<feature type="domain" description="Heparan sulfate-N-deacetylase N-terminal" evidence="6">
    <location>
        <begin position="81"/>
        <end position="301"/>
    </location>
</feature>
<keyword evidence="4" id="KW-1133">Transmembrane helix</keyword>
<dbReference type="AlphaFoldDB" id="A0A481BEZ0"/>
<evidence type="ECO:0000259" key="5">
    <source>
        <dbReference type="Pfam" id="PF12062"/>
    </source>
</evidence>
<organism evidence="7">
    <name type="scientific">Sus scrofa</name>
    <name type="common">Pig</name>
    <dbReference type="NCBI Taxonomy" id="9823"/>
    <lineage>
        <taxon>Eukaryota</taxon>
        <taxon>Metazoa</taxon>
        <taxon>Chordata</taxon>
        <taxon>Craniata</taxon>
        <taxon>Vertebrata</taxon>
        <taxon>Euteleostomi</taxon>
        <taxon>Mammalia</taxon>
        <taxon>Eutheria</taxon>
        <taxon>Laurasiatheria</taxon>
        <taxon>Artiodactyla</taxon>
        <taxon>Suina</taxon>
        <taxon>Suidae</taxon>
        <taxon>Sus</taxon>
    </lineage>
</organism>
<proteinExistence type="predicted"/>
<feature type="compositionally biased region" description="Pro residues" evidence="3">
    <location>
        <begin position="669"/>
        <end position="680"/>
    </location>
</feature>
<keyword evidence="7" id="KW-0808">Transferase</keyword>
<accession>A0A481BEZ0</accession>
<evidence type="ECO:0000256" key="4">
    <source>
        <dbReference type="SAM" id="Phobius"/>
    </source>
</evidence>
<dbReference type="GO" id="GO:0015016">
    <property type="term" value="F:heparan sulfate N-sulfotransferase activity"/>
    <property type="evidence" value="ECO:0007669"/>
    <property type="project" value="InterPro"/>
</dbReference>
<protein>
    <submittedName>
        <fullName evidence="7">Bifunctional heparan sulfate N-deacetylase/N-sulfotransferase 1 isoform X7</fullName>
    </submittedName>
</protein>
<evidence type="ECO:0000313" key="7">
    <source>
        <dbReference type="EMBL" id="HDC55577.1"/>
    </source>
</evidence>
<dbReference type="GO" id="GO:0005794">
    <property type="term" value="C:Golgi apparatus"/>
    <property type="evidence" value="ECO:0007669"/>
    <property type="project" value="UniProtKB-SubCell"/>
</dbReference>
<feature type="transmembrane region" description="Helical" evidence="4">
    <location>
        <begin position="20"/>
        <end position="39"/>
    </location>
</feature>
<feature type="compositionally biased region" description="Basic residues" evidence="3">
    <location>
        <begin position="697"/>
        <end position="712"/>
    </location>
</feature>
<feature type="region of interest" description="Disordered" evidence="3">
    <location>
        <begin position="659"/>
        <end position="735"/>
    </location>
</feature>
<keyword evidence="4" id="KW-0472">Membrane</keyword>
<comment type="subcellular location">
    <subcellularLocation>
        <location evidence="1">Golgi apparatus</location>
    </subcellularLocation>
</comment>
<name>A0A481BEZ0_PIG</name>
<dbReference type="InterPro" id="IPR056793">
    <property type="entry name" value="HSNSD_N"/>
</dbReference>
<sequence>MPVPARLRRLCRHVSPQAVLFLLFVFCLFSVFVSAYYLYGWKRGLEPSADAPEPDCGDPPPVAPSRLLPLKPVQAAAPSRTDPLVLVFVESLYSQLGQEVVAILESSRFKYRTEIAPGKGDMPTLTDKGRGRFALIIYENILKYVNLDAWNRELLDKYCVAYGVGIIGFFKANENSLLSAQLKGFPLFLHSNLGLKDCSINPKSPLLYVTRPSEVDKGVLPGEDWTVFQWNHSTYEPVLLAKTRSAESIPHLGADAGLHAALHATVVQDLGLHDGIQRVLFGNNLSFWLHKLVFVDAVAFLTGKRLALPLERYILVDIDDIFVGKEGTRMKVEDVKALFETQNELRTHIPNFTFNLGYSGKFFHTGTDAEDAGDDLLLSYVEEFWWFPHMWSHMQPHLFHNQSVLAEQMALNKKFAVGKMPSGAGPGRPGAGGGLGTAGLRCCSRSSVRRHLTDTASRTPPRDPKRHVSAASFQAEPEAQRGRHPLMRDPAGSETQACLSPGPSSHLPAGAGAPRSWRRKCPARRQEARVPAQPARTCRSEAERGRRGPALLLTPGAGAGAGGSGGRAEVGVPPGWSLLPQGPCPAEGPSPGPCIPASASSLLLCKGRAEARGGARCSPSRPPSPGARHPHRHGVRGGAPPLGRVPRARAAVRGLEAGVEHPRDQHGGVPPPEAGPPPPRLHPRRHHGPPAADLRPLHTHHLPQRVPRRLRRAGQDHPRGRALPHGASQPHQHLHDAPVQLRERPPGPVHLQAPGALPALLDQPAPADAATRAAGPEVLPDLLRGEGPALAGSLRGQASQRYLVQGEDM</sequence>
<feature type="domain" description="Heparan sulphate-N-deacetylase deacetylase" evidence="5">
    <location>
        <begin position="311"/>
        <end position="418"/>
    </location>
</feature>
<keyword evidence="2" id="KW-0333">Golgi apparatus</keyword>
<feature type="region of interest" description="Disordered" evidence="3">
    <location>
        <begin position="765"/>
        <end position="796"/>
    </location>
</feature>
<dbReference type="EMBL" id="DQIR01302612">
    <property type="protein sequence ID" value="HDC58090.1"/>
    <property type="molecule type" value="Transcribed_RNA"/>
</dbReference>
<dbReference type="Pfam" id="PF25119">
    <property type="entry name" value="HSNSD_N"/>
    <property type="match status" value="1"/>
</dbReference>
<feature type="region of interest" description="Disordered" evidence="3">
    <location>
        <begin position="612"/>
        <end position="645"/>
    </location>
</feature>
<keyword evidence="4" id="KW-0812">Transmembrane</keyword>
<evidence type="ECO:0000256" key="2">
    <source>
        <dbReference type="ARBA" id="ARBA00023034"/>
    </source>
</evidence>
<feature type="region of interest" description="Disordered" evidence="3">
    <location>
        <begin position="448"/>
        <end position="551"/>
    </location>
</feature>
<evidence type="ECO:0000256" key="3">
    <source>
        <dbReference type="SAM" id="MobiDB-lite"/>
    </source>
</evidence>
<dbReference type="InterPro" id="IPR021930">
    <property type="entry name" value="Heparan_SO4_deacetylase_dom"/>
</dbReference>
<evidence type="ECO:0000259" key="6">
    <source>
        <dbReference type="Pfam" id="PF25119"/>
    </source>
</evidence>
<dbReference type="Pfam" id="PF12062">
    <property type="entry name" value="HSNSD-CE"/>
    <property type="match status" value="1"/>
</dbReference>
<evidence type="ECO:0000256" key="1">
    <source>
        <dbReference type="ARBA" id="ARBA00004555"/>
    </source>
</evidence>
<feature type="compositionally biased region" description="Low complexity" evidence="3">
    <location>
        <begin position="765"/>
        <end position="776"/>
    </location>
</feature>
<dbReference type="EMBL" id="DQIR01300099">
    <property type="protein sequence ID" value="HDC55577.1"/>
    <property type="molecule type" value="Transcribed_RNA"/>
</dbReference>
<reference evidence="7" key="1">
    <citation type="journal article" date="2019" name="PeerJ">
        <title>Genes of the pig, Sus scrofa, reconstructed with EvidentialGene.</title>
        <authorList>
            <person name="Gilbert D.G."/>
        </authorList>
    </citation>
    <scope>NUCLEOTIDE SEQUENCE</scope>
</reference>